<comment type="function">
    <text evidence="13">Specifically catalyzes the cleavage of the D-lactyl ether substituent of MurNAc 6-phosphate, producing GlcNAc 6-phosphate and D-lactate. Together with AnmK, is also required for the utilization of anhydro-N-acetylmuramic acid (anhMurNAc) either imported from the medium or derived from its own cell wall murein, and thus plays a role in cell wall recycling.</text>
</comment>
<feature type="active site" evidence="13">
    <location>
        <position position="116"/>
    </location>
</feature>
<dbReference type="EMBL" id="PPVL01000011">
    <property type="protein sequence ID" value="NNI79863.1"/>
    <property type="molecule type" value="Genomic_DNA"/>
</dbReference>
<evidence type="ECO:0000313" key="15">
    <source>
        <dbReference type="EMBL" id="NNI79863.1"/>
    </source>
</evidence>
<comment type="subunit">
    <text evidence="1 13">Homodimer.</text>
</comment>
<dbReference type="GO" id="GO:0009254">
    <property type="term" value="P:peptidoglycan turnover"/>
    <property type="evidence" value="ECO:0007669"/>
    <property type="project" value="UniProtKB-UniRule"/>
</dbReference>
<comment type="caution">
    <text evidence="15">The sequence shown here is derived from an EMBL/GenBank/DDBJ whole genome shotgun (WGS) entry which is preliminary data.</text>
</comment>
<dbReference type="GO" id="GO:0097173">
    <property type="term" value="P:N-acetylmuramic acid catabolic process"/>
    <property type="evidence" value="ECO:0007669"/>
    <property type="project" value="UniProtKB-UniPathway"/>
</dbReference>
<dbReference type="PROSITE" id="PS51464">
    <property type="entry name" value="SIS"/>
    <property type="match status" value="1"/>
</dbReference>
<evidence type="ECO:0000313" key="16">
    <source>
        <dbReference type="Proteomes" id="UP000540079"/>
    </source>
</evidence>
<comment type="catalytic activity">
    <reaction evidence="5 13">
        <text>N-acetyl-D-muramate 6-phosphate + H2O = N-acetyl-D-glucosamine 6-phosphate + (R)-lactate</text>
        <dbReference type="Rhea" id="RHEA:26410"/>
        <dbReference type="ChEBI" id="CHEBI:15377"/>
        <dbReference type="ChEBI" id="CHEBI:16004"/>
        <dbReference type="ChEBI" id="CHEBI:57513"/>
        <dbReference type="ChEBI" id="CHEBI:58722"/>
        <dbReference type="EC" id="4.2.1.126"/>
    </reaction>
</comment>
<evidence type="ECO:0000256" key="7">
    <source>
        <dbReference type="ARBA" id="ARBA00060595"/>
    </source>
</evidence>
<evidence type="ECO:0000259" key="14">
    <source>
        <dbReference type="PROSITE" id="PS51464"/>
    </source>
</evidence>
<gene>
    <name evidence="13 15" type="primary">murQ</name>
    <name evidence="15" type="ORF">C2800_10630</name>
</gene>
<dbReference type="PANTHER" id="PTHR10088:SF4">
    <property type="entry name" value="GLUCOKINASE REGULATORY PROTEIN"/>
    <property type="match status" value="1"/>
</dbReference>
<protein>
    <recommendedName>
        <fullName evidence="10 13">N-acetylmuramic acid 6-phosphate etherase</fullName>
        <shortName evidence="13">MurNAc-6-P etherase</shortName>
        <ecNumber evidence="9 13">4.2.1.126</ecNumber>
    </recommendedName>
    <alternativeName>
        <fullName evidence="12 13">N-acetylmuramic acid 6-phosphate hydrolase</fullName>
    </alternativeName>
    <alternativeName>
        <fullName evidence="11 13">N-acetylmuramic acid 6-phosphate lyase</fullName>
    </alternativeName>
</protein>
<dbReference type="Gene3D" id="1.10.8.1080">
    <property type="match status" value="1"/>
</dbReference>
<dbReference type="PROSITE" id="PS01272">
    <property type="entry name" value="GCKR"/>
    <property type="match status" value="1"/>
</dbReference>
<feature type="active site" description="Proton donor" evidence="13">
    <location>
        <position position="85"/>
    </location>
</feature>
<accession>A0A849CLC9</accession>
<comment type="similarity">
    <text evidence="8 13">Belongs to the GCKR-like family. MurNAc-6-P etherase subfamily.</text>
</comment>
<evidence type="ECO:0000256" key="11">
    <source>
        <dbReference type="ARBA" id="ARBA00077905"/>
    </source>
</evidence>
<keyword evidence="3 13" id="KW-0119">Carbohydrate metabolism</keyword>
<dbReference type="Proteomes" id="UP000540079">
    <property type="component" value="Unassembled WGS sequence"/>
</dbReference>
<dbReference type="GO" id="GO:0097367">
    <property type="term" value="F:carbohydrate derivative binding"/>
    <property type="evidence" value="ECO:0007669"/>
    <property type="project" value="InterPro"/>
</dbReference>
<evidence type="ECO:0000256" key="13">
    <source>
        <dbReference type="HAMAP-Rule" id="MF_00068"/>
    </source>
</evidence>
<sequence>MPNAIHALVTESRNPFSTHIDQLSTLDMLAVINQEDQKVPFAIENVLPEIAQAVDAIAETFMKNGRLIYLGAGTSGRLGILDASECPPTFGTPHEQVVGLIAGGQQAILKAVENAEDNRSAGEQDLRNLALNEKDVVVGIAASGRTPYVLAGIEYANHVGCVTVGISCNPDSALAALANIAITPIVGPEVITGSSRMKAGTAQKLILNMLTTGAMIKTGKVFGNLMVDVVATNEKLVERQKNIVMEVTQCDRQQAEQALLQSNGQCKVAIVMLLLNMSAEEAKNCLAQANGFIHQALTLVK</sequence>
<evidence type="ECO:0000256" key="8">
    <source>
        <dbReference type="ARBA" id="ARBA00061234"/>
    </source>
</evidence>
<evidence type="ECO:0000256" key="2">
    <source>
        <dbReference type="ARBA" id="ARBA00023239"/>
    </source>
</evidence>
<dbReference type="SUPFAM" id="SSF53697">
    <property type="entry name" value="SIS domain"/>
    <property type="match status" value="1"/>
</dbReference>
<dbReference type="InterPro" id="IPR046348">
    <property type="entry name" value="SIS_dom_sf"/>
</dbReference>
<dbReference type="PANTHER" id="PTHR10088">
    <property type="entry name" value="GLUCOKINASE REGULATORY PROTEIN"/>
    <property type="match status" value="1"/>
</dbReference>
<dbReference type="FunFam" id="3.40.50.10490:FF:000014">
    <property type="entry name" value="N-acetylmuramic acid 6-phosphate etherase"/>
    <property type="match status" value="1"/>
</dbReference>
<dbReference type="Pfam" id="PF20741">
    <property type="entry name" value="GKRP-like_C"/>
    <property type="match status" value="1"/>
</dbReference>
<dbReference type="GO" id="GO:0016803">
    <property type="term" value="F:ether hydrolase activity"/>
    <property type="evidence" value="ECO:0007669"/>
    <property type="project" value="TreeGrafter"/>
</dbReference>
<dbReference type="NCBIfam" id="NF009222">
    <property type="entry name" value="PRK12570.1"/>
    <property type="match status" value="1"/>
</dbReference>
<dbReference type="UniPathway" id="UPA00544"/>
<dbReference type="InterPro" id="IPR040190">
    <property type="entry name" value="MURQ/GCKR"/>
</dbReference>
<evidence type="ECO:0000256" key="9">
    <source>
        <dbReference type="ARBA" id="ARBA00067056"/>
    </source>
</evidence>
<dbReference type="InterPro" id="IPR001347">
    <property type="entry name" value="SIS_dom"/>
</dbReference>
<name>A0A849CLC9_PASMD</name>
<feature type="domain" description="SIS" evidence="14">
    <location>
        <begin position="57"/>
        <end position="220"/>
    </location>
</feature>
<dbReference type="GO" id="GO:0046348">
    <property type="term" value="P:amino sugar catabolic process"/>
    <property type="evidence" value="ECO:0007669"/>
    <property type="project" value="InterPro"/>
</dbReference>
<dbReference type="InterPro" id="IPR005488">
    <property type="entry name" value="Etherase_MurQ"/>
</dbReference>
<dbReference type="EC" id="4.2.1.126" evidence="9 13"/>
<evidence type="ECO:0000256" key="12">
    <source>
        <dbReference type="ARBA" id="ARBA00084049"/>
    </source>
</evidence>
<dbReference type="GO" id="GO:0097175">
    <property type="term" value="P:1,6-anhydro-N-acetyl-beta-muramic acid catabolic process"/>
    <property type="evidence" value="ECO:0007669"/>
    <property type="project" value="UniProtKB-UniRule"/>
</dbReference>
<evidence type="ECO:0000256" key="6">
    <source>
        <dbReference type="ARBA" id="ARBA00060532"/>
    </source>
</evidence>
<dbReference type="FunFam" id="1.10.8.1080:FF:000001">
    <property type="entry name" value="N-acetylmuramic acid 6-phosphate etherase"/>
    <property type="match status" value="1"/>
</dbReference>
<proteinExistence type="inferred from homology"/>
<comment type="miscellaneous">
    <text evidence="13">A lyase-type mechanism (elimination/hydration) is suggested for the cleavage of the lactyl ether bond of MurNAc 6-phosphate, with the formation of an alpha,beta-unsaturated aldehyde intermediate with (E)-stereochemistry, followed by the syn addition of water to give product.</text>
</comment>
<dbReference type="Gene3D" id="3.40.50.10490">
    <property type="entry name" value="Glucose-6-phosphate isomerase like protein, domain 1"/>
    <property type="match status" value="1"/>
</dbReference>
<evidence type="ECO:0000256" key="10">
    <source>
        <dbReference type="ARBA" id="ARBA00070061"/>
    </source>
</evidence>
<reference evidence="15 16" key="1">
    <citation type="journal article" date="2018" name="Front. Microbiol.">
        <title>Genetic and Phylogenetic Characteristics of Pasteurella multocida Isolates From Different Host Species.</title>
        <authorList>
            <person name="Peng Z."/>
            <person name="Liang W."/>
            <person name="Wang F."/>
            <person name="Xu Z."/>
            <person name="Xie Z."/>
            <person name="Lian Z."/>
            <person name="Hua L."/>
            <person name="Zhou R."/>
            <person name="Chen H."/>
            <person name="Wu B."/>
        </authorList>
    </citation>
    <scope>NUCLEOTIDE SEQUENCE [LARGE SCALE GENOMIC DNA]</scope>
    <source>
        <strain evidence="15 16">HNA06</strain>
    </source>
</reference>
<comment type="pathway">
    <text evidence="7 13">Amino-sugar metabolism; 1,6-anhydro-N-acetylmuramate degradation.</text>
</comment>
<comment type="pathway">
    <text evidence="6 13">Amino-sugar metabolism; N-acetylmuramate degradation.</text>
</comment>
<dbReference type="AlphaFoldDB" id="A0A849CLC9"/>
<dbReference type="NCBIfam" id="NF003915">
    <property type="entry name" value="PRK05441.1"/>
    <property type="match status" value="1"/>
</dbReference>
<dbReference type="InterPro" id="IPR005486">
    <property type="entry name" value="Glucokinase_regulatory_CS"/>
</dbReference>
<evidence type="ECO:0000256" key="1">
    <source>
        <dbReference type="ARBA" id="ARBA00011738"/>
    </source>
</evidence>
<dbReference type="HAMAP" id="MF_00068">
    <property type="entry name" value="MurQ"/>
    <property type="match status" value="1"/>
</dbReference>
<evidence type="ECO:0000256" key="4">
    <source>
        <dbReference type="ARBA" id="ARBA00037880"/>
    </source>
</evidence>
<dbReference type="NCBIfam" id="TIGR00274">
    <property type="entry name" value="N-acetylmuramic acid 6-phosphate etherase"/>
    <property type="match status" value="1"/>
</dbReference>
<keyword evidence="2 13" id="KW-0456">Lyase</keyword>
<comment type="pathway">
    <text evidence="4 13">Cell wall biogenesis; peptidoglycan recycling.</text>
</comment>
<dbReference type="UniPathway" id="UPA00342"/>
<evidence type="ECO:0000256" key="5">
    <source>
        <dbReference type="ARBA" id="ARBA00051747"/>
    </source>
</evidence>
<dbReference type="Pfam" id="PF22645">
    <property type="entry name" value="GKRP_SIS_N"/>
    <property type="match status" value="1"/>
</dbReference>
<dbReference type="GO" id="GO:0016835">
    <property type="term" value="F:carbon-oxygen lyase activity"/>
    <property type="evidence" value="ECO:0007669"/>
    <property type="project" value="UniProtKB-UniRule"/>
</dbReference>
<organism evidence="15 16">
    <name type="scientific">Pasteurella multocida</name>
    <dbReference type="NCBI Taxonomy" id="747"/>
    <lineage>
        <taxon>Bacteria</taxon>
        <taxon>Pseudomonadati</taxon>
        <taxon>Pseudomonadota</taxon>
        <taxon>Gammaproteobacteria</taxon>
        <taxon>Pasteurellales</taxon>
        <taxon>Pasteurellaceae</taxon>
        <taxon>Pasteurella</taxon>
    </lineage>
</organism>
<dbReference type="RefSeq" id="WP_014668478.1">
    <property type="nucleotide sequence ID" value="NZ_CP030096.1"/>
</dbReference>
<evidence type="ECO:0000256" key="3">
    <source>
        <dbReference type="ARBA" id="ARBA00023277"/>
    </source>
</evidence>
<dbReference type="CDD" id="cd05007">
    <property type="entry name" value="SIS_Etherase"/>
    <property type="match status" value="1"/>
</dbReference>
<dbReference type="UniPathway" id="UPA00343"/>